<dbReference type="OrthoDB" id="7360581at2"/>
<dbReference type="InterPro" id="IPR007055">
    <property type="entry name" value="BON_dom"/>
</dbReference>
<evidence type="ECO:0000313" key="3">
    <source>
        <dbReference type="EMBL" id="QBR03694.1"/>
    </source>
</evidence>
<dbReference type="KEGG" id="ppai:E1956_42065"/>
<feature type="domain" description="BON" evidence="2">
    <location>
        <begin position="46"/>
        <end position="114"/>
    </location>
</feature>
<dbReference type="Proteomes" id="UP000295727">
    <property type="component" value="Chromosome 4"/>
</dbReference>
<dbReference type="EMBL" id="CP038151">
    <property type="protein sequence ID" value="QBR03694.1"/>
    <property type="molecule type" value="Genomic_DNA"/>
</dbReference>
<accession>A0A4P7D9Z7</accession>
<dbReference type="Pfam" id="PF04972">
    <property type="entry name" value="BON"/>
    <property type="match status" value="1"/>
</dbReference>
<dbReference type="PANTHER" id="PTHR34606:SF15">
    <property type="entry name" value="BON DOMAIN-CONTAINING PROTEIN"/>
    <property type="match status" value="1"/>
</dbReference>
<feature type="chain" id="PRO_5020444402" evidence="1">
    <location>
        <begin position="25"/>
        <end position="116"/>
    </location>
</feature>
<evidence type="ECO:0000256" key="1">
    <source>
        <dbReference type="SAM" id="SignalP"/>
    </source>
</evidence>
<evidence type="ECO:0000259" key="2">
    <source>
        <dbReference type="PROSITE" id="PS50914"/>
    </source>
</evidence>
<gene>
    <name evidence="3" type="ORF">E1956_42065</name>
</gene>
<dbReference type="Gene3D" id="3.30.1340.30">
    <property type="match status" value="1"/>
</dbReference>
<dbReference type="PROSITE" id="PS50914">
    <property type="entry name" value="BON"/>
    <property type="match status" value="1"/>
</dbReference>
<protein>
    <submittedName>
        <fullName evidence="3">BON domain-containing protein</fullName>
    </submittedName>
</protein>
<sequence>MIKIRWSGAIVFAAVALASLNSQAQGGESFSSGPATASSTKAVKAADRALQRSVRKALAKTKGLTITAVTVKARSGVVVLEGSVVDQSQGDLAAEVAAKVPGVNSVKNDLTVRPIQ</sequence>
<organism evidence="3 4">
    <name type="scientific">Paraburkholderia pallida</name>
    <dbReference type="NCBI Taxonomy" id="2547399"/>
    <lineage>
        <taxon>Bacteria</taxon>
        <taxon>Pseudomonadati</taxon>
        <taxon>Pseudomonadota</taxon>
        <taxon>Betaproteobacteria</taxon>
        <taxon>Burkholderiales</taxon>
        <taxon>Burkholderiaceae</taxon>
        <taxon>Paraburkholderia</taxon>
    </lineage>
</organism>
<keyword evidence="4" id="KW-1185">Reference proteome</keyword>
<dbReference type="InterPro" id="IPR051686">
    <property type="entry name" value="Lipoprotein_DolP"/>
</dbReference>
<name>A0A4P7D9Z7_9BURK</name>
<keyword evidence="1" id="KW-0732">Signal</keyword>
<feature type="signal peptide" evidence="1">
    <location>
        <begin position="1"/>
        <end position="24"/>
    </location>
</feature>
<dbReference type="PANTHER" id="PTHR34606">
    <property type="entry name" value="BON DOMAIN-CONTAINING PROTEIN"/>
    <property type="match status" value="1"/>
</dbReference>
<dbReference type="AlphaFoldDB" id="A0A4P7D9Z7"/>
<dbReference type="RefSeq" id="WP_134759354.1">
    <property type="nucleotide sequence ID" value="NZ_CP038151.1"/>
</dbReference>
<reference evidence="3 4" key="1">
    <citation type="submission" date="2019-03" db="EMBL/GenBank/DDBJ databases">
        <title>Paraburkholderia sp. 7MH5, isolated from subtropical forest soil.</title>
        <authorList>
            <person name="Gao Z.-H."/>
            <person name="Qiu L.-H."/>
        </authorList>
    </citation>
    <scope>NUCLEOTIDE SEQUENCE [LARGE SCALE GENOMIC DNA]</scope>
    <source>
        <strain evidence="3 4">7MH5</strain>
    </source>
</reference>
<proteinExistence type="predicted"/>
<evidence type="ECO:0000313" key="4">
    <source>
        <dbReference type="Proteomes" id="UP000295727"/>
    </source>
</evidence>